<accession>A0A9P3UH79</accession>
<evidence type="ECO:0000313" key="1">
    <source>
        <dbReference type="EMBL" id="GLB33384.1"/>
    </source>
</evidence>
<dbReference type="InterPro" id="IPR032567">
    <property type="entry name" value="RTL1-rel"/>
</dbReference>
<dbReference type="InterPro" id="IPR043502">
    <property type="entry name" value="DNA/RNA_pol_sf"/>
</dbReference>
<comment type="caution">
    <text evidence="1">The sequence shown here is derived from an EMBL/GenBank/DDBJ whole genome shotgun (WGS) entry which is preliminary data.</text>
</comment>
<dbReference type="SUPFAM" id="SSF56672">
    <property type="entry name" value="DNA/RNA polymerases"/>
    <property type="match status" value="1"/>
</dbReference>
<dbReference type="PANTHER" id="PTHR15503">
    <property type="entry name" value="LDOC1 RELATED"/>
    <property type="match status" value="1"/>
</dbReference>
<dbReference type="Proteomes" id="UP001063166">
    <property type="component" value="Unassembled WGS sequence"/>
</dbReference>
<proteinExistence type="predicted"/>
<dbReference type="AlphaFoldDB" id="A0A9P3UH79"/>
<evidence type="ECO:0000313" key="2">
    <source>
        <dbReference type="Proteomes" id="UP001063166"/>
    </source>
</evidence>
<keyword evidence="2" id="KW-1185">Reference proteome</keyword>
<reference evidence="1" key="1">
    <citation type="submission" date="2022-07" db="EMBL/GenBank/DDBJ databases">
        <title>The genome of Lyophyllum shimeji provides insight into the initial evolution of ectomycorrhizal fungal genome.</title>
        <authorList>
            <person name="Kobayashi Y."/>
            <person name="Shibata T."/>
            <person name="Hirakawa H."/>
            <person name="Shigenobu S."/>
            <person name="Nishiyama T."/>
            <person name="Yamada A."/>
            <person name="Hasebe M."/>
            <person name="Kawaguchi M."/>
        </authorList>
    </citation>
    <scope>NUCLEOTIDE SEQUENCE</scope>
    <source>
        <strain evidence="1">AT787</strain>
    </source>
</reference>
<dbReference type="PANTHER" id="PTHR15503:SF22">
    <property type="entry name" value="TRANSPOSON TY3-I GAG POLYPROTEIN"/>
    <property type="match status" value="1"/>
</dbReference>
<dbReference type="Gene3D" id="3.10.10.10">
    <property type="entry name" value="HIV Type 1 Reverse Transcriptase, subunit A, domain 1"/>
    <property type="match status" value="1"/>
</dbReference>
<dbReference type="EMBL" id="BRPK01000001">
    <property type="protein sequence ID" value="GLB33384.1"/>
    <property type="molecule type" value="Genomic_DNA"/>
</dbReference>
<protein>
    <submittedName>
        <fullName evidence="1">Transposition, RNA-mediated</fullName>
    </submittedName>
</protein>
<dbReference type="OrthoDB" id="3005374at2759"/>
<organism evidence="1 2">
    <name type="scientific">Lyophyllum shimeji</name>
    <name type="common">Hon-shimeji</name>
    <name type="synonym">Tricholoma shimeji</name>
    <dbReference type="NCBI Taxonomy" id="47721"/>
    <lineage>
        <taxon>Eukaryota</taxon>
        <taxon>Fungi</taxon>
        <taxon>Dikarya</taxon>
        <taxon>Basidiomycota</taxon>
        <taxon>Agaricomycotina</taxon>
        <taxon>Agaricomycetes</taxon>
        <taxon>Agaricomycetidae</taxon>
        <taxon>Agaricales</taxon>
        <taxon>Tricholomatineae</taxon>
        <taxon>Lyophyllaceae</taxon>
        <taxon>Lyophyllum</taxon>
    </lineage>
</organism>
<name>A0A9P3UH79_LYOSH</name>
<gene>
    <name evidence="1" type="ORF">LshimejAT787_0102680</name>
</gene>
<sequence>MPTPWRKVIDCLRRLSFGYPAAEEIRASQTTSQRLAEAFAHNSAPKDFCDAVPNYLHDFEDVFSKAAFDELPECKQWDHAIELEPGSTPSSCKVYPLAPNEQAELDAFLGRISSPAASAPRSPHGVPVFFIKKKDGSFI</sequence>